<dbReference type="InterPro" id="IPR011662">
    <property type="entry name" value="Secretin/TonB_short_N"/>
</dbReference>
<protein>
    <submittedName>
        <fullName evidence="9">Type II and III secretion system protein</fullName>
    </submittedName>
</protein>
<feature type="compositionally biased region" description="Pro residues" evidence="6">
    <location>
        <begin position="146"/>
        <end position="165"/>
    </location>
</feature>
<comment type="similarity">
    <text evidence="4">Belongs to the bacterial secretin family.</text>
</comment>
<evidence type="ECO:0000256" key="1">
    <source>
        <dbReference type="ARBA" id="ARBA00022448"/>
    </source>
</evidence>
<dbReference type="Pfam" id="PF11741">
    <property type="entry name" value="AMIN"/>
    <property type="match status" value="1"/>
</dbReference>
<feature type="region of interest" description="Disordered" evidence="6">
    <location>
        <begin position="776"/>
        <end position="801"/>
    </location>
</feature>
<dbReference type="RefSeq" id="WP_011611263.1">
    <property type="nucleotide sequence ID" value="NC_008312.1"/>
</dbReference>
<dbReference type="GO" id="GO:0009306">
    <property type="term" value="P:protein secretion"/>
    <property type="evidence" value="ECO:0007669"/>
    <property type="project" value="InterPro"/>
</dbReference>
<feature type="region of interest" description="Disordered" evidence="6">
    <location>
        <begin position="139"/>
        <end position="178"/>
    </location>
</feature>
<evidence type="ECO:0000256" key="5">
    <source>
        <dbReference type="RuleBase" id="RU004004"/>
    </source>
</evidence>
<sequence>MKQQIQFSGGLLTGVAAIIMAQTPAFAVTKITQVKLNSVDGGINILLSTSNGDRPEVFSVNRDNSFVADIINTQLTLPQGNKFRKDNPAPGIEYVEVIQVDANSVRVVIRGTDSPPRGRIIQGAGQGIILSVAASSGEIAQRPQPNSFPPPDQVAPPPLEPPNLPVQPERNLAPPRETVRTQEKVLLPDSGLTGDGFPNLPGQPSPSQVPPFLPRAVAPPVGDIAISNINPSVEVIDLSTQEKIPRLVLRDAPVRDVLALLARAAGLNIAYSSGKEKQAGAEEEQTISLDIENEPVQDVFNYVLRLSGLEANRVGNTIFVGQELPTQARNVVVRSFRLNQVTAKAAAGFLVSLGAESASVTSKTVTETDEVEIDDKKLKKTKITEDTVVEPLRYEPKDAPPILKGLQVATDDRLNSITLVGSPQKVEIAAAQLIQLDLRQRQVAVNVKVIDINLVAEENFNSSFSFGVNDTFFINDNGAASLNFGSLQPATRAQQTTSFPLARPVTGNPLVGDPFYDSQRSFEVPSTGFPNVNQGRGTFLRPIAPTTGEPTRVGIRDYTPSDVGVNPTNGLLDVTPGNADFGLFPQILYPKRFLSQLRATIVSGNAKILTDPTLVVQEGEVASLKLVNNIVRSIDSNFTDDGGTSRETRTVQFEDVGLNLVIQVERIDDNGFVTVTVNPEVSFISDRVRTDANNSSEFGTEIASRKVQSGRIRLRDGQTLIISGIIQEQERTAVTKVPLLGDLPIIGALFRSSQNQNERAETIVLLTPQILDDGDRSSWGYRYNPSPDALQMMERGQPRPR</sequence>
<accession>Q115D6</accession>
<name>Q115D6_TRIEI</name>
<dbReference type="Pfam" id="PF00263">
    <property type="entry name" value="Secretin"/>
    <property type="match status" value="1"/>
</dbReference>
<dbReference type="HOGENOM" id="CLU_015106_0_0_3"/>
<proteinExistence type="inferred from homology"/>
<dbReference type="EMBL" id="CP000393">
    <property type="protein sequence ID" value="ABG50888.1"/>
    <property type="molecule type" value="Genomic_DNA"/>
</dbReference>
<feature type="domain" description="Secretin/TonB short N-terminal" evidence="8">
    <location>
        <begin position="267"/>
        <end position="323"/>
    </location>
</feature>
<feature type="chain" id="PRO_5004180007" evidence="7">
    <location>
        <begin position="28"/>
        <end position="801"/>
    </location>
</feature>
<comment type="subcellular location">
    <subcellularLocation>
        <location evidence="5">Cell outer membrane</location>
    </subcellularLocation>
</comment>
<evidence type="ECO:0000256" key="7">
    <source>
        <dbReference type="SAM" id="SignalP"/>
    </source>
</evidence>
<keyword evidence="7" id="KW-0732">Signal</keyword>
<dbReference type="Pfam" id="PF07660">
    <property type="entry name" value="STN"/>
    <property type="match status" value="1"/>
</dbReference>
<dbReference type="InterPro" id="IPR050810">
    <property type="entry name" value="Bact_Secretion_Sys_Channel"/>
</dbReference>
<dbReference type="InterPro" id="IPR004846">
    <property type="entry name" value="T2SS/T3SS_dom"/>
</dbReference>
<dbReference type="KEGG" id="ter:Tery_1609"/>
<evidence type="ECO:0000259" key="8">
    <source>
        <dbReference type="SMART" id="SM00965"/>
    </source>
</evidence>
<evidence type="ECO:0000256" key="6">
    <source>
        <dbReference type="SAM" id="MobiDB-lite"/>
    </source>
</evidence>
<dbReference type="PANTHER" id="PTHR30332:SF17">
    <property type="entry name" value="TYPE IV PILIATION SYSTEM PROTEIN DR_0774-RELATED"/>
    <property type="match status" value="1"/>
</dbReference>
<reference evidence="9" key="1">
    <citation type="submission" date="2006-06" db="EMBL/GenBank/DDBJ databases">
        <title>Complete sequence of Trichodesmium erythraeum IMS101.</title>
        <authorList>
            <consortium name="US DOE Joint Genome Institute"/>
            <person name="Copeland A."/>
            <person name="Lucas S."/>
            <person name="Lapidus A."/>
            <person name="Barry K."/>
            <person name="Detter J.C."/>
            <person name="Glavina del Rio T."/>
            <person name="Hammon N."/>
            <person name="Israni S."/>
            <person name="Dalin E."/>
            <person name="Tice H."/>
            <person name="Pitluck S."/>
            <person name="Kiss H."/>
            <person name="Munk A.C."/>
            <person name="Brettin T."/>
            <person name="Bruce D."/>
            <person name="Han C."/>
            <person name="Tapia R."/>
            <person name="Gilna P."/>
            <person name="Schmutz J."/>
            <person name="Larimer F."/>
            <person name="Land M."/>
            <person name="Hauser L."/>
            <person name="Kyrpides N."/>
            <person name="Kim E."/>
            <person name="Richardson P."/>
        </authorList>
    </citation>
    <scope>NUCLEOTIDE SEQUENCE [LARGE SCALE GENOMIC DNA]</scope>
    <source>
        <strain evidence="9">IMS101</strain>
    </source>
</reference>
<dbReference type="Pfam" id="PF03958">
    <property type="entry name" value="Secretin_N"/>
    <property type="match status" value="1"/>
</dbReference>
<evidence type="ECO:0000256" key="2">
    <source>
        <dbReference type="ARBA" id="ARBA00023136"/>
    </source>
</evidence>
<dbReference type="PANTHER" id="PTHR30332">
    <property type="entry name" value="PROBABLE GENERAL SECRETION PATHWAY PROTEIN D"/>
    <property type="match status" value="1"/>
</dbReference>
<feature type="signal peptide" evidence="7">
    <location>
        <begin position="1"/>
        <end position="27"/>
    </location>
</feature>
<gene>
    <name evidence="9" type="ordered locus">Tery_1609</name>
</gene>
<dbReference type="InterPro" id="IPR005644">
    <property type="entry name" value="NolW-like"/>
</dbReference>
<dbReference type="GO" id="GO:0015627">
    <property type="term" value="C:type II protein secretion system complex"/>
    <property type="evidence" value="ECO:0007669"/>
    <property type="project" value="TreeGrafter"/>
</dbReference>
<dbReference type="InterPro" id="IPR021731">
    <property type="entry name" value="AMIN_dom"/>
</dbReference>
<keyword evidence="1 5" id="KW-0813">Transport</keyword>
<dbReference type="STRING" id="203124.Tery_1609"/>
<evidence type="ECO:0000256" key="4">
    <source>
        <dbReference type="RuleBase" id="RU004003"/>
    </source>
</evidence>
<dbReference type="GO" id="GO:0009279">
    <property type="term" value="C:cell outer membrane"/>
    <property type="evidence" value="ECO:0007669"/>
    <property type="project" value="UniProtKB-SubCell"/>
</dbReference>
<keyword evidence="3" id="KW-0998">Cell outer membrane</keyword>
<keyword evidence="2" id="KW-0472">Membrane</keyword>
<dbReference type="eggNOG" id="COG4796">
    <property type="taxonomic scope" value="Bacteria"/>
</dbReference>
<evidence type="ECO:0000313" key="9">
    <source>
        <dbReference type="EMBL" id="ABG50888.1"/>
    </source>
</evidence>
<dbReference type="OrthoDB" id="9779724at2"/>
<dbReference type="AlphaFoldDB" id="Q115D6"/>
<organism evidence="9">
    <name type="scientific">Trichodesmium erythraeum (strain IMS101)</name>
    <dbReference type="NCBI Taxonomy" id="203124"/>
    <lineage>
        <taxon>Bacteria</taxon>
        <taxon>Bacillati</taxon>
        <taxon>Cyanobacteriota</taxon>
        <taxon>Cyanophyceae</taxon>
        <taxon>Oscillatoriophycideae</taxon>
        <taxon>Oscillatoriales</taxon>
        <taxon>Microcoleaceae</taxon>
        <taxon>Trichodesmium</taxon>
    </lineage>
</organism>
<evidence type="ECO:0000256" key="3">
    <source>
        <dbReference type="ARBA" id="ARBA00023237"/>
    </source>
</evidence>
<dbReference type="SMART" id="SM00965">
    <property type="entry name" value="STN"/>
    <property type="match status" value="1"/>
</dbReference>